<dbReference type="eggNOG" id="COG1044">
    <property type="taxonomic scope" value="Bacteria"/>
</dbReference>
<feature type="chain" id="PRO_5001695920" description="Peptidase S74 domain-containing protein" evidence="1">
    <location>
        <begin position="20"/>
        <end position="273"/>
    </location>
</feature>
<dbReference type="STRING" id="1048983.EL17_23995"/>
<evidence type="ECO:0000256" key="1">
    <source>
        <dbReference type="SAM" id="SignalP"/>
    </source>
</evidence>
<keyword evidence="3" id="KW-1185">Reference proteome</keyword>
<feature type="signal peptide" evidence="1">
    <location>
        <begin position="1"/>
        <end position="19"/>
    </location>
</feature>
<protein>
    <recommendedName>
        <fullName evidence="4">Peptidase S74 domain-containing protein</fullName>
    </recommendedName>
</protein>
<dbReference type="AlphaFoldDB" id="A0A074LCY0"/>
<dbReference type="RefSeq" id="WP_051720368.1">
    <property type="nucleotide sequence ID" value="NZ_JMIH01000052.1"/>
</dbReference>
<evidence type="ECO:0008006" key="4">
    <source>
        <dbReference type="Google" id="ProtNLM"/>
    </source>
</evidence>
<sequence length="273" mass="30184">MKNLILILPFILFSNFVMGQFQTSPPGTTYTLNNVGIGLVNPKNKLHIASTPYLHYGSPANALLWIGGGNDNFTNQYINFRNPSTGDINDMHWWSADIIFGRTKNRAHWSFKETHGLGLGNATKDIIAAYISDGSGYSNLQKIVMAPNGGNVGIGTTNPIATLSVEGNIFAKEVKIKTNISVPDYVFEQDYLLISLEETEAYIQQYKHLPEIPSAAVIASEGLDVAEMNLLLLKKIEELTLHLIDQNKKMELLSTEIIQLKTPNARTNPPIPD</sequence>
<accession>A0A074LCY0</accession>
<name>A0A074LCY0_9BACT</name>
<dbReference type="Proteomes" id="UP000027821">
    <property type="component" value="Unassembled WGS sequence"/>
</dbReference>
<organism evidence="2 3">
    <name type="scientific">Anditalea andensis</name>
    <dbReference type="NCBI Taxonomy" id="1048983"/>
    <lineage>
        <taxon>Bacteria</taxon>
        <taxon>Pseudomonadati</taxon>
        <taxon>Bacteroidota</taxon>
        <taxon>Cytophagia</taxon>
        <taxon>Cytophagales</taxon>
        <taxon>Cytophagaceae</taxon>
        <taxon>Anditalea</taxon>
    </lineage>
</organism>
<proteinExistence type="predicted"/>
<evidence type="ECO:0000313" key="3">
    <source>
        <dbReference type="Proteomes" id="UP000027821"/>
    </source>
</evidence>
<dbReference type="EMBL" id="JMIH01000052">
    <property type="protein sequence ID" value="KEO71612.1"/>
    <property type="molecule type" value="Genomic_DNA"/>
</dbReference>
<reference evidence="2 3" key="1">
    <citation type="submission" date="2014-04" db="EMBL/GenBank/DDBJ databases">
        <title>Characterization and application of a salt tolerant electro-active bacterium.</title>
        <authorList>
            <person name="Yang L."/>
            <person name="Wei S."/>
            <person name="Tay Q.X.M."/>
        </authorList>
    </citation>
    <scope>NUCLEOTIDE SEQUENCE [LARGE SCALE GENOMIC DNA]</scope>
    <source>
        <strain evidence="2 3">LY1</strain>
    </source>
</reference>
<evidence type="ECO:0000313" key="2">
    <source>
        <dbReference type="EMBL" id="KEO71612.1"/>
    </source>
</evidence>
<comment type="caution">
    <text evidence="2">The sequence shown here is derived from an EMBL/GenBank/DDBJ whole genome shotgun (WGS) entry which is preliminary data.</text>
</comment>
<dbReference type="OrthoDB" id="1163828at2"/>
<keyword evidence="1" id="KW-0732">Signal</keyword>
<gene>
    <name evidence="2" type="ORF">EL17_23995</name>
</gene>